<name>A0A811U5Y6_CERCA</name>
<organism evidence="1 2">
    <name type="scientific">Ceratitis capitata</name>
    <name type="common">Mediterranean fruit fly</name>
    <name type="synonym">Tephritis capitata</name>
    <dbReference type="NCBI Taxonomy" id="7213"/>
    <lineage>
        <taxon>Eukaryota</taxon>
        <taxon>Metazoa</taxon>
        <taxon>Ecdysozoa</taxon>
        <taxon>Arthropoda</taxon>
        <taxon>Hexapoda</taxon>
        <taxon>Insecta</taxon>
        <taxon>Pterygota</taxon>
        <taxon>Neoptera</taxon>
        <taxon>Endopterygota</taxon>
        <taxon>Diptera</taxon>
        <taxon>Brachycera</taxon>
        <taxon>Muscomorpha</taxon>
        <taxon>Tephritoidea</taxon>
        <taxon>Tephritidae</taxon>
        <taxon>Ceratitis</taxon>
        <taxon>Ceratitis</taxon>
    </lineage>
</organism>
<reference evidence="1" key="1">
    <citation type="submission" date="2020-11" db="EMBL/GenBank/DDBJ databases">
        <authorList>
            <person name="Whitehead M."/>
        </authorList>
    </citation>
    <scope>NUCLEOTIDE SEQUENCE</scope>
    <source>
        <strain evidence="1">EGII</strain>
    </source>
</reference>
<dbReference type="AlphaFoldDB" id="A0A811U5Y6"/>
<evidence type="ECO:0000313" key="2">
    <source>
        <dbReference type="Proteomes" id="UP000606786"/>
    </source>
</evidence>
<dbReference type="EMBL" id="CAJHJT010000001">
    <property type="protein sequence ID" value="CAD6994404.1"/>
    <property type="molecule type" value="Genomic_DNA"/>
</dbReference>
<accession>A0A811U5Y6</accession>
<gene>
    <name evidence="1" type="ORF">CCAP1982_LOCUS3156</name>
</gene>
<sequence length="100" mass="11205">MKNGTHFSQMQWRIYQATRCTLPYARARKMHKQTDIKICGGQSNDVYEPTLQCDAKTLKCDCGNTLATTDTTIATTTIITTGSGSRQHYTKWPATPQNVC</sequence>
<proteinExistence type="predicted"/>
<comment type="caution">
    <text evidence="1">The sequence shown here is derived from an EMBL/GenBank/DDBJ whole genome shotgun (WGS) entry which is preliminary data.</text>
</comment>
<evidence type="ECO:0000313" key="1">
    <source>
        <dbReference type="EMBL" id="CAD6994404.1"/>
    </source>
</evidence>
<keyword evidence="2" id="KW-1185">Reference proteome</keyword>
<protein>
    <submittedName>
        <fullName evidence="1">(Mediterranean fruit fly) hypothetical protein</fullName>
    </submittedName>
</protein>
<dbReference type="Proteomes" id="UP000606786">
    <property type="component" value="Unassembled WGS sequence"/>
</dbReference>